<protein>
    <recommendedName>
        <fullName evidence="17">Circadian input-output histidine kinase CikA</fullName>
        <ecNumber evidence="4">2.7.13.3</ecNumber>
    </recommendedName>
    <alternativeName>
        <fullName evidence="16">Sensory/regulatory protein RpfC</fullName>
    </alternativeName>
</protein>
<dbReference type="PROSITE" id="PS50109">
    <property type="entry name" value="HIS_KIN"/>
    <property type="match status" value="1"/>
</dbReference>
<reference evidence="25 26" key="1">
    <citation type="journal article" date="2011" name="J. Bacteriol.">
        <title>Draft genome sequence of the anoxygenic filamentous phototrophic bacterium Oscillochloris trichoides subsp. DG-6.</title>
        <authorList>
            <person name="Kuznetsov B.B."/>
            <person name="Ivanovsky R.N."/>
            <person name="Keppen O.I."/>
            <person name="Sukhacheva M.V."/>
            <person name="Bumazhkin B.K."/>
            <person name="Patutina E.O."/>
            <person name="Beletsky A.V."/>
            <person name="Mardanov A.V."/>
            <person name="Baslerov R.V."/>
            <person name="Panteleeva A.N."/>
            <person name="Kolganova T.V."/>
            <person name="Ravin N.V."/>
            <person name="Skryabin K.G."/>
        </authorList>
    </citation>
    <scope>NUCLEOTIDE SEQUENCE [LARGE SCALE GENOMIC DNA]</scope>
    <source>
        <strain evidence="25 26">DG-6</strain>
    </source>
</reference>
<dbReference type="Proteomes" id="UP000054010">
    <property type="component" value="Unassembled WGS sequence"/>
</dbReference>
<evidence type="ECO:0000256" key="20">
    <source>
        <dbReference type="SAM" id="Coils"/>
    </source>
</evidence>
<sequence length="1149" mass="126360">MAPFGKSRRTRAIQADVARLTRKLYASEERLAALQREVRHQANLLDHLEQVRSAIGQADTIDKIVQVAVESCALTLGYQSAAIYMIEADELVLKHALNQPPPSIRDLSHRMPFGHVVATAEPLFIPDTRSSPVALDLAASVGTLITIPLLVSGIVTGVLHIERPTPCALDADDFNLLLRLSDHIGKALERTRLRGDLQRVVRETLALNRVMSAISSASDTREALQRICADMAEAFNVPQALCALLNTDRTSQTVVAEYSSDDEPSVIGSVIPVRGNLLTQDLLARRQPVALSNLPMRQRRRQNQPAKSDPQDLVSLLVVPVLVHDELIGTIGLSSTEAHLFTAEDIALAQRLSTTIGQALTNLRLNEALQSELNERMRVEEALRQSSARVTSILESIADAFFAVDMEWKFVYVNDEAARLLGQPTTSLIGQSIWDSAADRVGLLYAELYTQAMESLKPIRDEVYFAPLDVWLAMRIYPWSDGLAIYIQDVTAAHAAQAALIEAKEAAEHATRARSEFLANMSHEIRTPMNGVIGMTGLLLDTPLNERQREYAETIRSSGESLLTIINDILDLSKIESGRMELEQQPFEIQECVESALDLVAPTAFAKGLDLAYLIAADVPMMLISDVTRLRQILVNLLGNAVKFTEHGEVTLQVSRYPDFDLEADQVHLVIEVRDTGIGIPPDKLDRLFRAFSQVDASTTRTYGGTGLGLVICKRLSEMLGGGISVESAPGQGSTFRVEMLAGVGSEEDMYALDMDLAGRQILIVEPNPTRREMLSHAASGWGMSVYPLAVAQEALDLIVAGGSFDLALLDATLVDAYGTPLTLALRRFPAGVDLPVVLISDLNTKQQTLPPNIAWHLRKPIKRRLLYRALLAAVGAMEGMEYAQEPQVQPEPVPDERHSLRILLAEDNAVNQRVALRTLERLGYRADVVGNGLEAIEAIARQHYDVVLMDVQMPELDGLEATRQIVARWPATARPRIIAMTANAMRGDRERCLAAGMDDYISKPVRLEELELVLKQQSLNDAAALLPEPSSTDLLIDFKAIERITQGFGADNASVLHEFIDLFRAETPKLISNLGQAIAVVDHNQIRMFAHTLKSNAAFVGATALAEMCRHMEEDALAPPIANLSERYDQICACHVETMQALAELREQ</sequence>
<dbReference type="PRINTS" id="PR00344">
    <property type="entry name" value="BCTRLSENSOR"/>
</dbReference>
<feature type="modified residue" description="Phosphohistidine" evidence="18">
    <location>
        <position position="1092"/>
    </location>
</feature>
<keyword evidence="20" id="KW-0175">Coiled coil</keyword>
<evidence type="ECO:0000256" key="19">
    <source>
        <dbReference type="PROSITE-ProRule" id="PRU00169"/>
    </source>
</evidence>
<dbReference type="CDD" id="cd00130">
    <property type="entry name" value="PAS"/>
    <property type="match status" value="1"/>
</dbReference>
<dbReference type="GO" id="GO:0000155">
    <property type="term" value="F:phosphorelay sensor kinase activity"/>
    <property type="evidence" value="ECO:0007669"/>
    <property type="project" value="InterPro"/>
</dbReference>
<dbReference type="HOGENOM" id="CLU_276683_0_0_0"/>
<dbReference type="EMBL" id="ADVR01000040">
    <property type="protein sequence ID" value="EFO80786.1"/>
    <property type="molecule type" value="Genomic_DNA"/>
</dbReference>
<dbReference type="InterPro" id="IPR036890">
    <property type="entry name" value="HATPase_C_sf"/>
</dbReference>
<dbReference type="InterPro" id="IPR008207">
    <property type="entry name" value="Sig_transdc_His_kin_Hpt_dom"/>
</dbReference>
<dbReference type="InterPro" id="IPR003661">
    <property type="entry name" value="HisK_dim/P_dom"/>
</dbReference>
<dbReference type="InterPro" id="IPR036097">
    <property type="entry name" value="HisK_dim/P_sf"/>
</dbReference>
<feature type="domain" description="HPt" evidence="24">
    <location>
        <begin position="1053"/>
        <end position="1149"/>
    </location>
</feature>
<evidence type="ECO:0000256" key="9">
    <source>
        <dbReference type="ARBA" id="ARBA00022741"/>
    </source>
</evidence>
<dbReference type="SUPFAM" id="SSF55874">
    <property type="entry name" value="ATPase domain of HSP90 chaperone/DNA topoisomerase II/histidine kinase"/>
    <property type="match status" value="1"/>
</dbReference>
<dbReference type="OrthoDB" id="134768at2"/>
<dbReference type="EC" id="2.7.13.3" evidence="4"/>
<dbReference type="SMART" id="SM00388">
    <property type="entry name" value="HisKA"/>
    <property type="match status" value="1"/>
</dbReference>
<dbReference type="Pfam" id="PF08448">
    <property type="entry name" value="PAS_4"/>
    <property type="match status" value="1"/>
</dbReference>
<comment type="subunit">
    <text evidence="15">At low DSF concentrations, interacts with RpfF.</text>
</comment>
<dbReference type="Gene3D" id="1.10.287.130">
    <property type="match status" value="1"/>
</dbReference>
<dbReference type="InterPro" id="IPR005467">
    <property type="entry name" value="His_kinase_dom"/>
</dbReference>
<evidence type="ECO:0000256" key="5">
    <source>
        <dbReference type="ARBA" id="ARBA00022475"/>
    </source>
</evidence>
<evidence type="ECO:0000259" key="21">
    <source>
        <dbReference type="PROSITE" id="PS50109"/>
    </source>
</evidence>
<keyword evidence="5" id="KW-1003">Cell membrane</keyword>
<evidence type="ECO:0000313" key="26">
    <source>
        <dbReference type="Proteomes" id="UP000054010"/>
    </source>
</evidence>
<dbReference type="FunFam" id="3.30.565.10:FF:000010">
    <property type="entry name" value="Sensor histidine kinase RcsC"/>
    <property type="match status" value="1"/>
</dbReference>
<dbReference type="SMART" id="SM00387">
    <property type="entry name" value="HATPase_c"/>
    <property type="match status" value="1"/>
</dbReference>
<dbReference type="Pfam" id="PF00512">
    <property type="entry name" value="HisKA"/>
    <property type="match status" value="1"/>
</dbReference>
<dbReference type="Pfam" id="PF00072">
    <property type="entry name" value="Response_reg"/>
    <property type="match status" value="1"/>
</dbReference>
<dbReference type="SMART" id="SM00448">
    <property type="entry name" value="REC"/>
    <property type="match status" value="2"/>
</dbReference>
<dbReference type="Gene3D" id="3.30.565.10">
    <property type="entry name" value="Histidine kinase-like ATPase, C-terminal domain"/>
    <property type="match status" value="1"/>
</dbReference>
<dbReference type="InterPro" id="IPR000014">
    <property type="entry name" value="PAS"/>
</dbReference>
<keyword evidence="8" id="KW-0812">Transmembrane</keyword>
<dbReference type="eggNOG" id="COG2205">
    <property type="taxonomic scope" value="Bacteria"/>
</dbReference>
<dbReference type="SUPFAM" id="SSF47226">
    <property type="entry name" value="Histidine-containing phosphotransfer domain, HPT domain"/>
    <property type="match status" value="1"/>
</dbReference>
<dbReference type="InterPro" id="IPR004358">
    <property type="entry name" value="Sig_transdc_His_kin-like_C"/>
</dbReference>
<keyword evidence="7" id="KW-0808">Transferase</keyword>
<dbReference type="SUPFAM" id="SSF47384">
    <property type="entry name" value="Homodimeric domain of signal transducing histidine kinase"/>
    <property type="match status" value="1"/>
</dbReference>
<dbReference type="InterPro" id="IPR003018">
    <property type="entry name" value="GAF"/>
</dbReference>
<dbReference type="PANTHER" id="PTHR45339:SF1">
    <property type="entry name" value="HYBRID SIGNAL TRANSDUCTION HISTIDINE KINASE J"/>
    <property type="match status" value="1"/>
</dbReference>
<dbReference type="PROSITE" id="PS50110">
    <property type="entry name" value="RESPONSE_REGULATORY"/>
    <property type="match status" value="2"/>
</dbReference>
<evidence type="ECO:0000313" key="25">
    <source>
        <dbReference type="EMBL" id="EFO80786.1"/>
    </source>
</evidence>
<dbReference type="InterPro" id="IPR001789">
    <property type="entry name" value="Sig_transdc_resp-reg_receiver"/>
</dbReference>
<keyword evidence="9" id="KW-0547">Nucleotide-binding</keyword>
<evidence type="ECO:0000256" key="11">
    <source>
        <dbReference type="ARBA" id="ARBA00022840"/>
    </source>
</evidence>
<evidence type="ECO:0000256" key="7">
    <source>
        <dbReference type="ARBA" id="ARBA00022679"/>
    </source>
</evidence>
<dbReference type="Gene3D" id="3.30.450.40">
    <property type="match status" value="2"/>
</dbReference>
<dbReference type="CDD" id="cd00156">
    <property type="entry name" value="REC"/>
    <property type="match status" value="1"/>
</dbReference>
<dbReference type="InterPro" id="IPR035965">
    <property type="entry name" value="PAS-like_dom_sf"/>
</dbReference>
<comment type="similarity">
    <text evidence="3">In the N-terminal section; belongs to the phytochrome family.</text>
</comment>
<dbReference type="SMART" id="SM00091">
    <property type="entry name" value="PAS"/>
    <property type="match status" value="1"/>
</dbReference>
<dbReference type="CDD" id="cd16922">
    <property type="entry name" value="HATPase_EvgS-ArcB-TorS-like"/>
    <property type="match status" value="1"/>
</dbReference>
<keyword evidence="14" id="KW-0472">Membrane</keyword>
<evidence type="ECO:0000256" key="1">
    <source>
        <dbReference type="ARBA" id="ARBA00000085"/>
    </source>
</evidence>
<dbReference type="CDD" id="cd17546">
    <property type="entry name" value="REC_hyHK_CKI1_RcsC-like"/>
    <property type="match status" value="1"/>
</dbReference>
<dbReference type="GO" id="GO:0005886">
    <property type="term" value="C:plasma membrane"/>
    <property type="evidence" value="ECO:0007669"/>
    <property type="project" value="UniProtKB-SubCell"/>
</dbReference>
<gene>
    <name evidence="25" type="ORF">OSCT_1310</name>
</gene>
<dbReference type="AlphaFoldDB" id="E1IDA9"/>
<feature type="domain" description="Response regulatory" evidence="22">
    <location>
        <begin position="761"/>
        <end position="875"/>
    </location>
</feature>
<evidence type="ECO:0000256" key="12">
    <source>
        <dbReference type="ARBA" id="ARBA00022989"/>
    </source>
</evidence>
<keyword evidence="6 19" id="KW-0597">Phosphoprotein</keyword>
<dbReference type="Gene3D" id="3.30.450.20">
    <property type="entry name" value="PAS domain"/>
    <property type="match status" value="1"/>
</dbReference>
<evidence type="ECO:0000256" key="14">
    <source>
        <dbReference type="ARBA" id="ARBA00023136"/>
    </source>
</evidence>
<accession>E1IDA9</accession>
<dbReference type="Pfam" id="PF13185">
    <property type="entry name" value="GAF_2"/>
    <property type="match status" value="1"/>
</dbReference>
<evidence type="ECO:0000256" key="10">
    <source>
        <dbReference type="ARBA" id="ARBA00022777"/>
    </source>
</evidence>
<evidence type="ECO:0000256" key="4">
    <source>
        <dbReference type="ARBA" id="ARBA00012438"/>
    </source>
</evidence>
<dbReference type="eggNOG" id="COG0642">
    <property type="taxonomic scope" value="Bacteria"/>
</dbReference>
<comment type="subcellular location">
    <subcellularLocation>
        <location evidence="2">Cell membrane</location>
        <topology evidence="2">Multi-pass membrane protein</topology>
    </subcellularLocation>
</comment>
<feature type="domain" description="PAS" evidence="23">
    <location>
        <begin position="386"/>
        <end position="432"/>
    </location>
</feature>
<dbReference type="Gene3D" id="3.40.50.2300">
    <property type="match status" value="2"/>
</dbReference>
<evidence type="ECO:0000259" key="22">
    <source>
        <dbReference type="PROSITE" id="PS50110"/>
    </source>
</evidence>
<dbReference type="SUPFAM" id="SSF55781">
    <property type="entry name" value="GAF domain-like"/>
    <property type="match status" value="2"/>
</dbReference>
<evidence type="ECO:0000256" key="13">
    <source>
        <dbReference type="ARBA" id="ARBA00023012"/>
    </source>
</evidence>
<dbReference type="Pfam" id="PF02518">
    <property type="entry name" value="HATPase_c"/>
    <property type="match status" value="1"/>
</dbReference>
<evidence type="ECO:0000256" key="8">
    <source>
        <dbReference type="ARBA" id="ARBA00022692"/>
    </source>
</evidence>
<evidence type="ECO:0000259" key="24">
    <source>
        <dbReference type="PROSITE" id="PS50894"/>
    </source>
</evidence>
<feature type="modified residue" description="4-aspartylphosphate" evidence="19">
    <location>
        <position position="951"/>
    </location>
</feature>
<organism evidence="25 26">
    <name type="scientific">Oscillochloris trichoides DG-6</name>
    <dbReference type="NCBI Taxonomy" id="765420"/>
    <lineage>
        <taxon>Bacteria</taxon>
        <taxon>Bacillati</taxon>
        <taxon>Chloroflexota</taxon>
        <taxon>Chloroflexia</taxon>
        <taxon>Chloroflexales</taxon>
        <taxon>Chloroflexineae</taxon>
        <taxon>Oscillochloridaceae</taxon>
        <taxon>Oscillochloris</taxon>
    </lineage>
</organism>
<keyword evidence="10" id="KW-0418">Kinase</keyword>
<dbReference type="NCBIfam" id="TIGR00229">
    <property type="entry name" value="sensory_box"/>
    <property type="match status" value="1"/>
</dbReference>
<name>E1IDA9_9CHLR</name>
<proteinExistence type="inferred from homology"/>
<feature type="domain" description="Response regulatory" evidence="22">
    <location>
        <begin position="902"/>
        <end position="1019"/>
    </location>
</feature>
<dbReference type="CDD" id="cd00082">
    <property type="entry name" value="HisKA"/>
    <property type="match status" value="1"/>
</dbReference>
<dbReference type="InterPro" id="IPR029016">
    <property type="entry name" value="GAF-like_dom_sf"/>
</dbReference>
<evidence type="ECO:0000256" key="6">
    <source>
        <dbReference type="ARBA" id="ARBA00022553"/>
    </source>
</evidence>
<evidence type="ECO:0000256" key="3">
    <source>
        <dbReference type="ARBA" id="ARBA00006402"/>
    </source>
</evidence>
<dbReference type="GO" id="GO:0005524">
    <property type="term" value="F:ATP binding"/>
    <property type="evidence" value="ECO:0007669"/>
    <property type="project" value="UniProtKB-KW"/>
</dbReference>
<keyword evidence="13" id="KW-0902">Two-component regulatory system</keyword>
<dbReference type="SMART" id="SM00065">
    <property type="entry name" value="GAF"/>
    <property type="match status" value="2"/>
</dbReference>
<evidence type="ECO:0000256" key="2">
    <source>
        <dbReference type="ARBA" id="ARBA00004651"/>
    </source>
</evidence>
<dbReference type="InterPro" id="IPR013656">
    <property type="entry name" value="PAS_4"/>
</dbReference>
<dbReference type="Pfam" id="PF01590">
    <property type="entry name" value="GAF"/>
    <property type="match status" value="1"/>
</dbReference>
<keyword evidence="26" id="KW-1185">Reference proteome</keyword>
<dbReference type="PROSITE" id="PS50112">
    <property type="entry name" value="PAS"/>
    <property type="match status" value="1"/>
</dbReference>
<keyword evidence="11" id="KW-0067">ATP-binding</keyword>
<dbReference type="SUPFAM" id="SSF52172">
    <property type="entry name" value="CheY-like"/>
    <property type="match status" value="2"/>
</dbReference>
<evidence type="ECO:0000256" key="16">
    <source>
        <dbReference type="ARBA" id="ARBA00068150"/>
    </source>
</evidence>
<evidence type="ECO:0000256" key="15">
    <source>
        <dbReference type="ARBA" id="ARBA00064003"/>
    </source>
</evidence>
<comment type="catalytic activity">
    <reaction evidence="1">
        <text>ATP + protein L-histidine = ADP + protein N-phospho-L-histidine.</text>
        <dbReference type="EC" id="2.7.13.3"/>
    </reaction>
</comment>
<dbReference type="STRING" id="765420.OSCT_1310"/>
<feature type="domain" description="Histidine kinase" evidence="21">
    <location>
        <begin position="520"/>
        <end position="744"/>
    </location>
</feature>
<evidence type="ECO:0000256" key="18">
    <source>
        <dbReference type="PROSITE-ProRule" id="PRU00110"/>
    </source>
</evidence>
<evidence type="ECO:0000259" key="23">
    <source>
        <dbReference type="PROSITE" id="PS50112"/>
    </source>
</evidence>
<dbReference type="SUPFAM" id="SSF55785">
    <property type="entry name" value="PYP-like sensor domain (PAS domain)"/>
    <property type="match status" value="1"/>
</dbReference>
<comment type="caution">
    <text evidence="25">The sequence shown here is derived from an EMBL/GenBank/DDBJ whole genome shotgun (WGS) entry which is preliminary data.</text>
</comment>
<dbReference type="InterPro" id="IPR036641">
    <property type="entry name" value="HPT_dom_sf"/>
</dbReference>
<feature type="modified residue" description="4-aspartylphosphate" evidence="19">
    <location>
        <position position="811"/>
    </location>
</feature>
<dbReference type="PROSITE" id="PS50894">
    <property type="entry name" value="HPT"/>
    <property type="match status" value="1"/>
</dbReference>
<dbReference type="InterPro" id="IPR003594">
    <property type="entry name" value="HATPase_dom"/>
</dbReference>
<dbReference type="InterPro" id="IPR011006">
    <property type="entry name" value="CheY-like_superfamily"/>
</dbReference>
<dbReference type="FunFam" id="1.10.287.130:FF:000002">
    <property type="entry name" value="Two-component osmosensing histidine kinase"/>
    <property type="match status" value="1"/>
</dbReference>
<evidence type="ECO:0000256" key="17">
    <source>
        <dbReference type="ARBA" id="ARBA00074306"/>
    </source>
</evidence>
<dbReference type="Pfam" id="PF01627">
    <property type="entry name" value="Hpt"/>
    <property type="match status" value="1"/>
</dbReference>
<dbReference type="Gene3D" id="1.20.120.160">
    <property type="entry name" value="HPT domain"/>
    <property type="match status" value="1"/>
</dbReference>
<keyword evidence="12" id="KW-1133">Transmembrane helix</keyword>
<feature type="coiled-coil region" evidence="20">
    <location>
        <begin position="17"/>
        <end position="51"/>
    </location>
</feature>
<dbReference type="PANTHER" id="PTHR45339">
    <property type="entry name" value="HYBRID SIGNAL TRANSDUCTION HISTIDINE KINASE J"/>
    <property type="match status" value="1"/>
</dbReference>